<dbReference type="Proteomes" id="UP000507470">
    <property type="component" value="Unassembled WGS sequence"/>
</dbReference>
<dbReference type="OrthoDB" id="6082858at2759"/>
<evidence type="ECO:0000313" key="2">
    <source>
        <dbReference type="Proteomes" id="UP000507470"/>
    </source>
</evidence>
<dbReference type="InterPro" id="IPR009057">
    <property type="entry name" value="Homeodomain-like_sf"/>
</dbReference>
<name>A0A6J8B3J5_MYTCO</name>
<reference evidence="1 2" key="1">
    <citation type="submission" date="2020-06" db="EMBL/GenBank/DDBJ databases">
        <authorList>
            <person name="Li R."/>
            <person name="Bekaert M."/>
        </authorList>
    </citation>
    <scope>NUCLEOTIDE SEQUENCE [LARGE SCALE GENOMIC DNA]</scope>
    <source>
        <strain evidence="2">wild</strain>
    </source>
</reference>
<protein>
    <recommendedName>
        <fullName evidence="3">Transposase Tc1-like domain-containing protein</fullName>
    </recommendedName>
</protein>
<dbReference type="SUPFAM" id="SSF46689">
    <property type="entry name" value="Homeodomain-like"/>
    <property type="match status" value="1"/>
</dbReference>
<organism evidence="1 2">
    <name type="scientific">Mytilus coruscus</name>
    <name type="common">Sea mussel</name>
    <dbReference type="NCBI Taxonomy" id="42192"/>
    <lineage>
        <taxon>Eukaryota</taxon>
        <taxon>Metazoa</taxon>
        <taxon>Spiralia</taxon>
        <taxon>Lophotrochozoa</taxon>
        <taxon>Mollusca</taxon>
        <taxon>Bivalvia</taxon>
        <taxon>Autobranchia</taxon>
        <taxon>Pteriomorphia</taxon>
        <taxon>Mytilida</taxon>
        <taxon>Mytiloidea</taxon>
        <taxon>Mytilidae</taxon>
        <taxon>Mytilinae</taxon>
        <taxon>Mytilus</taxon>
    </lineage>
</organism>
<proteinExistence type="predicted"/>
<evidence type="ECO:0008006" key="3">
    <source>
        <dbReference type="Google" id="ProtNLM"/>
    </source>
</evidence>
<evidence type="ECO:0000313" key="1">
    <source>
        <dbReference type="EMBL" id="CAC5378033.1"/>
    </source>
</evidence>
<dbReference type="AlphaFoldDB" id="A0A6J8B3J5"/>
<dbReference type="EMBL" id="CACVKT020002467">
    <property type="protein sequence ID" value="CAC5378033.1"/>
    <property type="molecule type" value="Genomic_DNA"/>
</dbReference>
<gene>
    <name evidence="1" type="ORF">MCOR_14281</name>
</gene>
<keyword evidence="2" id="KW-1185">Reference proteome</keyword>
<accession>A0A6J8B3J5</accession>
<sequence>MPPVKVNRISLYLRQRIVNIRQSGKSYVKISSILSDTEEVSISREAIGKFYTRFRANGTLSDPPKAAGRRKTLQDRHLVFIDEKIHADREISAQELTRELNARFHINISVATIKRARKSLGWTRSATQYCQMVRHQNKPKRLDYMYALRCLADNEQFDDVIFTDETTVKIQTTTGRSLGRKGSQS</sequence>